<name>A0ABM6XVR2_9PROT</name>
<dbReference type="PANTHER" id="PTHR36180:SF1">
    <property type="entry name" value="ANTA_ANTB ANTIREPRESSOR DOMAIN-CONTAINING PROTEIN"/>
    <property type="match status" value="1"/>
</dbReference>
<dbReference type="EMBL" id="CP031555">
    <property type="protein sequence ID" value="AXO13759.1"/>
    <property type="molecule type" value="Genomic_DNA"/>
</dbReference>
<reference evidence="2 3" key="1">
    <citation type="submission" date="2018-08" db="EMBL/GenBank/DDBJ databases">
        <title>Complete genome sequence of type strain Thalassospira indica MCCC 1A01103T, isolated from isolated from deep seawater of the Indian Ocean.</title>
        <authorList>
            <person name="Liu Y."/>
        </authorList>
    </citation>
    <scope>NUCLEOTIDE SEQUENCE [LARGE SCALE GENOMIC DNA]</scope>
    <source>
        <strain evidence="2 3">PB8BT</strain>
    </source>
</reference>
<feature type="domain" description="AntA/AntB antirepressor" evidence="1">
    <location>
        <begin position="20"/>
        <end position="94"/>
    </location>
</feature>
<evidence type="ECO:0000259" key="1">
    <source>
        <dbReference type="Pfam" id="PF08346"/>
    </source>
</evidence>
<dbReference type="Pfam" id="PF08346">
    <property type="entry name" value="AntA"/>
    <property type="match status" value="1"/>
</dbReference>
<proteinExistence type="predicted"/>
<organism evidence="2 3">
    <name type="scientific">Thalassospira indica</name>
    <dbReference type="NCBI Taxonomy" id="1891279"/>
    <lineage>
        <taxon>Bacteria</taxon>
        <taxon>Pseudomonadati</taxon>
        <taxon>Pseudomonadota</taxon>
        <taxon>Alphaproteobacteria</taxon>
        <taxon>Rhodospirillales</taxon>
        <taxon>Thalassospiraceae</taxon>
        <taxon>Thalassospira</taxon>
    </lineage>
</organism>
<dbReference type="PANTHER" id="PTHR36180">
    <property type="entry name" value="DNA-BINDING PROTEIN-RELATED-RELATED"/>
    <property type="match status" value="1"/>
</dbReference>
<dbReference type="Proteomes" id="UP000256971">
    <property type="component" value="Chromosome"/>
</dbReference>
<dbReference type="InterPro" id="IPR013557">
    <property type="entry name" value="AntA/B_antirep"/>
</dbReference>
<keyword evidence="3" id="KW-1185">Reference proteome</keyword>
<protein>
    <recommendedName>
        <fullName evidence="1">AntA/AntB antirepressor domain-containing protein</fullName>
    </recommendedName>
</protein>
<sequence>MVIPVKIESSALGGETIETVNARDLHAFLEVGRDFSNWIKARIERYGFAEGEDFIRSENLRSPKRASSKSRVQTVIDYYITLDMAKELSMVERTARGREARRYFIEVEKQWRAGLSGRAVEVDLISDLRSDGIGKLPGQRFAEERLRLGFATKRDFAKSVALSMQKITAFEDFHAFPKRKSEYDLFVGIGFDLSYWQWGERSLSAAERELLAGWREADKKQKSALLGHLRHNLLSAGNDTDG</sequence>
<dbReference type="RefSeq" id="WP_064787324.1">
    <property type="nucleotide sequence ID" value="NZ_CP031555.1"/>
</dbReference>
<gene>
    <name evidence="2" type="ORF">DY252_05635</name>
</gene>
<accession>A0ABM6XVR2</accession>
<evidence type="ECO:0000313" key="2">
    <source>
        <dbReference type="EMBL" id="AXO13759.1"/>
    </source>
</evidence>
<evidence type="ECO:0000313" key="3">
    <source>
        <dbReference type="Proteomes" id="UP000256971"/>
    </source>
</evidence>